<sequence>MEKPNFYGIMPANVRYDKNLKPMEKILYTEITALSNKEGYCFASNSYFGELYEVNKKTVSAWVNNLEKQGYIKIVLIYKQGTKEITERRIYINQKVSPINKNVDTYPQKDGEVFIKKSIGYPQKNEDPIHKKVEDNNTRLILQDDVVNNNINITQKENDVTETKEQQHQVFVLNLAKKEMSKLCNNQFAVETVLMAYRNKIQSLYKFLGKEKFLETFEKIHESSYLKEQSKNTGQFFNWLFSSKKENFLNVFNDTYADNDKKPSAIDEAITVFVEPDKNNFDFSMWED</sequence>
<dbReference type="EMBL" id="AP019835">
    <property type="protein sequence ID" value="BBM50710.1"/>
    <property type="molecule type" value="Genomic_DNA"/>
</dbReference>
<gene>
    <name evidence="1" type="ORF">JMUB3934_2022</name>
</gene>
<evidence type="ECO:0000313" key="2">
    <source>
        <dbReference type="Proteomes" id="UP000321501"/>
    </source>
</evidence>
<name>A0A510KGA9_9FUSO</name>
<dbReference type="RefSeq" id="WP_146964843.1">
    <property type="nucleotide sequence ID" value="NZ_AP019835.1"/>
</dbReference>
<dbReference type="Pfam" id="PF13730">
    <property type="entry name" value="HTH_36"/>
    <property type="match status" value="1"/>
</dbReference>
<proteinExistence type="predicted"/>
<protein>
    <recommendedName>
        <fullName evidence="3">Helix-turn-helix domain-containing protein</fullName>
    </recommendedName>
</protein>
<organism evidence="1 2">
    <name type="scientific">Leptotrichia wadei</name>
    <dbReference type="NCBI Taxonomy" id="157687"/>
    <lineage>
        <taxon>Bacteria</taxon>
        <taxon>Fusobacteriati</taxon>
        <taxon>Fusobacteriota</taxon>
        <taxon>Fusobacteriia</taxon>
        <taxon>Fusobacteriales</taxon>
        <taxon>Leptotrichiaceae</taxon>
        <taxon>Leptotrichia</taxon>
    </lineage>
</organism>
<dbReference type="Gene3D" id="1.10.10.10">
    <property type="entry name" value="Winged helix-like DNA-binding domain superfamily/Winged helix DNA-binding domain"/>
    <property type="match status" value="1"/>
</dbReference>
<evidence type="ECO:0000313" key="1">
    <source>
        <dbReference type="EMBL" id="BBM50710.1"/>
    </source>
</evidence>
<reference evidence="1 2" key="1">
    <citation type="submission" date="2019-07" db="EMBL/GenBank/DDBJ databases">
        <title>Complete Genome Sequence of Leptotrichia wadei Strain JMUB3934.</title>
        <authorList>
            <person name="Watanabe S."/>
            <person name="Cui L."/>
        </authorList>
    </citation>
    <scope>NUCLEOTIDE SEQUENCE [LARGE SCALE GENOMIC DNA]</scope>
    <source>
        <strain evidence="1 2">JMUB3934</strain>
    </source>
</reference>
<dbReference type="Proteomes" id="UP000321501">
    <property type="component" value="Chromosome"/>
</dbReference>
<evidence type="ECO:0008006" key="3">
    <source>
        <dbReference type="Google" id="ProtNLM"/>
    </source>
</evidence>
<dbReference type="AlphaFoldDB" id="A0A510KGA9"/>
<accession>A0A510KGA9</accession>
<dbReference type="InterPro" id="IPR036388">
    <property type="entry name" value="WH-like_DNA-bd_sf"/>
</dbReference>